<dbReference type="PANTHER" id="PTHR32282:SF33">
    <property type="entry name" value="PEPTIDOGLYCAN GLYCOSYLTRANSFERASE"/>
    <property type="match status" value="1"/>
</dbReference>
<accession>A0ABW3CE95</accession>
<dbReference type="SUPFAM" id="SSF56601">
    <property type="entry name" value="beta-lactamase/transpeptidase-like"/>
    <property type="match status" value="1"/>
</dbReference>
<evidence type="ECO:0000313" key="4">
    <source>
        <dbReference type="EMBL" id="MFD0852846.1"/>
    </source>
</evidence>
<evidence type="ECO:0000256" key="1">
    <source>
        <dbReference type="ARBA" id="ARBA00022676"/>
    </source>
</evidence>
<feature type="domain" description="Penicillin-binding protein transpeptidase" evidence="3">
    <location>
        <begin position="13"/>
        <end position="205"/>
    </location>
</feature>
<proteinExistence type="predicted"/>
<organism evidence="4 5">
    <name type="scientific">Actinomadura adrarensis</name>
    <dbReference type="NCBI Taxonomy" id="1819600"/>
    <lineage>
        <taxon>Bacteria</taxon>
        <taxon>Bacillati</taxon>
        <taxon>Actinomycetota</taxon>
        <taxon>Actinomycetes</taxon>
        <taxon>Streptosporangiales</taxon>
        <taxon>Thermomonosporaceae</taxon>
        <taxon>Actinomadura</taxon>
    </lineage>
</organism>
<evidence type="ECO:0000259" key="3">
    <source>
        <dbReference type="Pfam" id="PF00905"/>
    </source>
</evidence>
<dbReference type="Proteomes" id="UP001597083">
    <property type="component" value="Unassembled WGS sequence"/>
</dbReference>
<feature type="non-terminal residue" evidence="4">
    <location>
        <position position="211"/>
    </location>
</feature>
<dbReference type="Pfam" id="PF00905">
    <property type="entry name" value="Transpeptidase"/>
    <property type="match status" value="1"/>
</dbReference>
<reference evidence="5" key="1">
    <citation type="journal article" date="2019" name="Int. J. Syst. Evol. Microbiol.">
        <title>The Global Catalogue of Microorganisms (GCM) 10K type strain sequencing project: providing services to taxonomists for standard genome sequencing and annotation.</title>
        <authorList>
            <consortium name="The Broad Institute Genomics Platform"/>
            <consortium name="The Broad Institute Genome Sequencing Center for Infectious Disease"/>
            <person name="Wu L."/>
            <person name="Ma J."/>
        </authorList>
    </citation>
    <scope>NUCLEOTIDE SEQUENCE [LARGE SCALE GENOMIC DNA]</scope>
    <source>
        <strain evidence="5">JCM 31696</strain>
    </source>
</reference>
<keyword evidence="2" id="KW-0808">Transferase</keyword>
<feature type="non-terminal residue" evidence="4">
    <location>
        <position position="1"/>
    </location>
</feature>
<comment type="caution">
    <text evidence="4">The sequence shown here is derived from an EMBL/GenBank/DDBJ whole genome shotgun (WGS) entry which is preliminary data.</text>
</comment>
<keyword evidence="1" id="KW-0328">Glycosyltransferase</keyword>
<dbReference type="InterPro" id="IPR001460">
    <property type="entry name" value="PCN-bd_Tpept"/>
</dbReference>
<dbReference type="EMBL" id="JBHTIR010001681">
    <property type="protein sequence ID" value="MFD0852846.1"/>
    <property type="molecule type" value="Genomic_DNA"/>
</dbReference>
<protein>
    <submittedName>
        <fullName evidence="4">Penicillin-binding transpeptidase domain-containing protein</fullName>
    </submittedName>
</protein>
<gene>
    <name evidence="4" type="ORF">ACFQ07_11450</name>
</gene>
<name>A0ABW3CE95_9ACTN</name>
<evidence type="ECO:0000256" key="2">
    <source>
        <dbReference type="ARBA" id="ARBA00022679"/>
    </source>
</evidence>
<dbReference type="InterPro" id="IPR050396">
    <property type="entry name" value="Glycosyltr_51/Transpeptidase"/>
</dbReference>
<dbReference type="Gene3D" id="3.40.710.10">
    <property type="entry name" value="DD-peptidase/beta-lactamase superfamily"/>
    <property type="match status" value="1"/>
</dbReference>
<sequence length="211" mass="22184">PKNSARKAAAQALVEPGTGAIKGMVVGRKLGSNSERGKTWINFAADASHGSSIGMQAGSTFKAFTLAAALEEGMPFGRRLMAPRAFVPQGFRNCKGDPVNSTTALRNSADGSGGRQFSLVTGTHGSVNTFFLALEREVGLCDTVKMAEKLGLRQASGKRLQQLPSFTLGFNEVSPLRMAAAYAAFGARGEYCEPVAIKSITDSAGRKLKVP</sequence>
<evidence type="ECO:0000313" key="5">
    <source>
        <dbReference type="Proteomes" id="UP001597083"/>
    </source>
</evidence>
<keyword evidence="5" id="KW-1185">Reference proteome</keyword>
<dbReference type="InterPro" id="IPR012338">
    <property type="entry name" value="Beta-lactam/transpept-like"/>
</dbReference>
<dbReference type="PANTHER" id="PTHR32282">
    <property type="entry name" value="BINDING PROTEIN TRANSPEPTIDASE, PUTATIVE-RELATED"/>
    <property type="match status" value="1"/>
</dbReference>